<organism evidence="3 4">
    <name type="scientific">Pegethrix bostrychoides GSE-TBD4-15B</name>
    <dbReference type="NCBI Taxonomy" id="2839662"/>
    <lineage>
        <taxon>Bacteria</taxon>
        <taxon>Bacillati</taxon>
        <taxon>Cyanobacteriota</taxon>
        <taxon>Cyanophyceae</taxon>
        <taxon>Oculatellales</taxon>
        <taxon>Oculatellaceae</taxon>
        <taxon>Pegethrix</taxon>
    </lineage>
</organism>
<keyword evidence="2" id="KW-0732">Signal</keyword>
<dbReference type="Proteomes" id="UP000707356">
    <property type="component" value="Unassembled WGS sequence"/>
</dbReference>
<reference evidence="3" key="1">
    <citation type="submission" date="2021-05" db="EMBL/GenBank/DDBJ databases">
        <authorList>
            <person name="Pietrasiak N."/>
            <person name="Ward R."/>
            <person name="Stajich J.E."/>
            <person name="Kurbessoian T."/>
        </authorList>
    </citation>
    <scope>NUCLEOTIDE SEQUENCE</scope>
    <source>
        <strain evidence="3">GSE-TBD4-15B</strain>
    </source>
</reference>
<reference evidence="3" key="2">
    <citation type="journal article" date="2022" name="Microbiol. Resour. Announc.">
        <title>Metagenome Sequencing to Explore Phylogenomics of Terrestrial Cyanobacteria.</title>
        <authorList>
            <person name="Ward R.D."/>
            <person name="Stajich J.E."/>
            <person name="Johansen J.R."/>
            <person name="Huntemann M."/>
            <person name="Clum A."/>
            <person name="Foster B."/>
            <person name="Foster B."/>
            <person name="Roux S."/>
            <person name="Palaniappan K."/>
            <person name="Varghese N."/>
            <person name="Mukherjee S."/>
            <person name="Reddy T.B.K."/>
            <person name="Daum C."/>
            <person name="Copeland A."/>
            <person name="Chen I.A."/>
            <person name="Ivanova N.N."/>
            <person name="Kyrpides N.C."/>
            <person name="Shapiro N."/>
            <person name="Eloe-Fadrosh E.A."/>
            <person name="Pietrasiak N."/>
        </authorList>
    </citation>
    <scope>NUCLEOTIDE SEQUENCE</scope>
    <source>
        <strain evidence="3">GSE-TBD4-15B</strain>
    </source>
</reference>
<dbReference type="PROSITE" id="PS50005">
    <property type="entry name" value="TPR"/>
    <property type="match status" value="1"/>
</dbReference>
<feature type="repeat" description="TPR" evidence="1">
    <location>
        <begin position="81"/>
        <end position="114"/>
    </location>
</feature>
<evidence type="ECO:0000256" key="1">
    <source>
        <dbReference type="PROSITE-ProRule" id="PRU00339"/>
    </source>
</evidence>
<proteinExistence type="predicted"/>
<dbReference type="Gene3D" id="1.25.40.10">
    <property type="entry name" value="Tetratricopeptide repeat domain"/>
    <property type="match status" value="1"/>
</dbReference>
<keyword evidence="1" id="KW-0802">TPR repeat</keyword>
<gene>
    <name evidence="3" type="ORF">KME07_21350</name>
</gene>
<feature type="chain" id="PRO_5037176593" evidence="2">
    <location>
        <begin position="30"/>
        <end position="243"/>
    </location>
</feature>
<sequence length="243" mass="28288">MHFRFNRLAWMVCVAWSLVAVIFQQPGFAQYGTEAQYDDDPYDIDNDGMRDTGPYETPPYSPPTQTYRTYPSYRNDIEYTYNDYMQCGYIFTEQKNYPLALNCFTAALSLRPDDSYALRAIDNVNRYIEAQQSQALEQQRQADEKERENSVRNLEWWISGINSVEQLQGMIHCIQSATNSQSQKNCTEGTWSFSADGRPEEAERNQRRLQILQARMDTVKQNSICSTLLRFVLSVAQECRTNH</sequence>
<evidence type="ECO:0000313" key="3">
    <source>
        <dbReference type="EMBL" id="MBW4467980.1"/>
    </source>
</evidence>
<comment type="caution">
    <text evidence="3">The sequence shown here is derived from an EMBL/GenBank/DDBJ whole genome shotgun (WGS) entry which is preliminary data.</text>
</comment>
<feature type="signal peptide" evidence="2">
    <location>
        <begin position="1"/>
        <end position="29"/>
    </location>
</feature>
<dbReference type="SUPFAM" id="SSF48452">
    <property type="entry name" value="TPR-like"/>
    <property type="match status" value="1"/>
</dbReference>
<dbReference type="InterPro" id="IPR019734">
    <property type="entry name" value="TPR_rpt"/>
</dbReference>
<name>A0A951PEZ0_9CYAN</name>
<dbReference type="InterPro" id="IPR011990">
    <property type="entry name" value="TPR-like_helical_dom_sf"/>
</dbReference>
<evidence type="ECO:0000256" key="2">
    <source>
        <dbReference type="SAM" id="SignalP"/>
    </source>
</evidence>
<dbReference type="AlphaFoldDB" id="A0A951PEZ0"/>
<dbReference type="EMBL" id="JAHHHV010000083">
    <property type="protein sequence ID" value="MBW4467980.1"/>
    <property type="molecule type" value="Genomic_DNA"/>
</dbReference>
<evidence type="ECO:0000313" key="4">
    <source>
        <dbReference type="Proteomes" id="UP000707356"/>
    </source>
</evidence>
<protein>
    <submittedName>
        <fullName evidence="3">Tetratricopeptide repeat protein</fullName>
    </submittedName>
</protein>
<accession>A0A951PEZ0</accession>